<dbReference type="PIRSF" id="PIRSF000077">
    <property type="entry name" value="Thioredoxin"/>
    <property type="match status" value="1"/>
</dbReference>
<protein>
    <submittedName>
        <fullName evidence="8">Thioredoxin</fullName>
    </submittedName>
</protein>
<feature type="site" description="Contributes to redox potential value" evidence="5">
    <location>
        <position position="16"/>
    </location>
</feature>
<evidence type="ECO:0000256" key="5">
    <source>
        <dbReference type="PIRSR" id="PIRSR000077-1"/>
    </source>
</evidence>
<dbReference type="Proteomes" id="UP000198535">
    <property type="component" value="Unassembled WGS sequence"/>
</dbReference>
<evidence type="ECO:0000313" key="8">
    <source>
        <dbReference type="EMBL" id="SFM49072.1"/>
    </source>
</evidence>
<dbReference type="InterPro" id="IPR017937">
    <property type="entry name" value="Thioredoxin_CS"/>
</dbReference>
<proteinExistence type="predicted"/>
<gene>
    <name evidence="8" type="ORF">SAMN04488696_1454</name>
</gene>
<dbReference type="GO" id="GO:0005737">
    <property type="term" value="C:cytoplasm"/>
    <property type="evidence" value="ECO:0007669"/>
    <property type="project" value="TreeGrafter"/>
</dbReference>
<dbReference type="InterPro" id="IPR005746">
    <property type="entry name" value="Thioredoxin"/>
</dbReference>
<dbReference type="AlphaFoldDB" id="A0A1I4R9W6"/>
<sequence length="89" mass="9738">MSKVELLDFSATWCGPCKMQKPHLEKVEAELGDKIEVKVVDVDQNQALAAQYGIQAVPTLIILKDGDVAKRFTGLTTAGILIEELNKVL</sequence>
<evidence type="ECO:0000256" key="1">
    <source>
        <dbReference type="ARBA" id="ARBA00022448"/>
    </source>
</evidence>
<dbReference type="PROSITE" id="PS51352">
    <property type="entry name" value="THIOREDOXIN_2"/>
    <property type="match status" value="1"/>
</dbReference>
<feature type="site" description="Deprotonates C-terminal active site Cys" evidence="5">
    <location>
        <position position="8"/>
    </location>
</feature>
<feature type="site" description="Contributes to redox potential value" evidence="5">
    <location>
        <position position="15"/>
    </location>
</feature>
<evidence type="ECO:0000256" key="4">
    <source>
        <dbReference type="ARBA" id="ARBA00023284"/>
    </source>
</evidence>
<accession>A0A1I4R9W6</accession>
<evidence type="ECO:0000256" key="3">
    <source>
        <dbReference type="ARBA" id="ARBA00023157"/>
    </source>
</evidence>
<name>A0A1I4R9W6_9EURY</name>
<keyword evidence="9" id="KW-1185">Reference proteome</keyword>
<dbReference type="SUPFAM" id="SSF52833">
    <property type="entry name" value="Thioredoxin-like"/>
    <property type="match status" value="1"/>
</dbReference>
<keyword evidence="2" id="KW-0249">Electron transport</keyword>
<dbReference type="GO" id="GO:0015035">
    <property type="term" value="F:protein-disulfide reductase activity"/>
    <property type="evidence" value="ECO:0007669"/>
    <property type="project" value="InterPro"/>
</dbReference>
<dbReference type="PANTHER" id="PTHR45663">
    <property type="entry name" value="GEO12009P1"/>
    <property type="match status" value="1"/>
</dbReference>
<dbReference type="Gene3D" id="3.40.30.10">
    <property type="entry name" value="Glutaredoxin"/>
    <property type="match status" value="1"/>
</dbReference>
<evidence type="ECO:0000313" key="9">
    <source>
        <dbReference type="Proteomes" id="UP000198535"/>
    </source>
</evidence>
<feature type="disulfide bond" description="Redox-active" evidence="6">
    <location>
        <begin position="14"/>
        <end position="17"/>
    </location>
</feature>
<evidence type="ECO:0000256" key="6">
    <source>
        <dbReference type="PIRSR" id="PIRSR000077-4"/>
    </source>
</evidence>
<feature type="active site" description="Nucleophile" evidence="5">
    <location>
        <position position="14"/>
    </location>
</feature>
<dbReference type="STRING" id="487685.SAMN04488696_1454"/>
<feature type="active site" description="Nucleophile" evidence="5">
    <location>
        <position position="17"/>
    </location>
</feature>
<dbReference type="PANTHER" id="PTHR45663:SF11">
    <property type="entry name" value="GEO12009P1"/>
    <property type="match status" value="1"/>
</dbReference>
<keyword evidence="4 6" id="KW-0676">Redox-active center</keyword>
<reference evidence="9" key="1">
    <citation type="submission" date="2016-10" db="EMBL/GenBank/DDBJ databases">
        <authorList>
            <person name="Varghese N."/>
            <person name="Submissions S."/>
        </authorList>
    </citation>
    <scope>NUCLEOTIDE SEQUENCE [LARGE SCALE GENOMIC DNA]</scope>
    <source>
        <strain evidence="9">Mob M</strain>
    </source>
</reference>
<dbReference type="InterPro" id="IPR013766">
    <property type="entry name" value="Thioredoxin_domain"/>
</dbReference>
<dbReference type="CDD" id="cd02947">
    <property type="entry name" value="TRX_family"/>
    <property type="match status" value="1"/>
</dbReference>
<dbReference type="PRINTS" id="PR00421">
    <property type="entry name" value="THIOREDOXIN"/>
</dbReference>
<evidence type="ECO:0000259" key="7">
    <source>
        <dbReference type="PROSITE" id="PS51352"/>
    </source>
</evidence>
<keyword evidence="3 6" id="KW-1015">Disulfide bond</keyword>
<dbReference type="EMBL" id="FOUJ01000002">
    <property type="protein sequence ID" value="SFM49072.1"/>
    <property type="molecule type" value="Genomic_DNA"/>
</dbReference>
<dbReference type="RefSeq" id="WP_091935356.1">
    <property type="nucleotide sequence ID" value="NZ_FOUJ01000002.1"/>
</dbReference>
<dbReference type="InterPro" id="IPR036249">
    <property type="entry name" value="Thioredoxin-like_sf"/>
</dbReference>
<organism evidence="8 9">
    <name type="scientific">Methanolobus profundi</name>
    <dbReference type="NCBI Taxonomy" id="487685"/>
    <lineage>
        <taxon>Archaea</taxon>
        <taxon>Methanobacteriati</taxon>
        <taxon>Methanobacteriota</taxon>
        <taxon>Stenosarchaea group</taxon>
        <taxon>Methanomicrobia</taxon>
        <taxon>Methanosarcinales</taxon>
        <taxon>Methanosarcinaceae</taxon>
        <taxon>Methanolobus</taxon>
    </lineage>
</organism>
<keyword evidence="1" id="KW-0813">Transport</keyword>
<dbReference type="OrthoDB" id="35385at2157"/>
<feature type="domain" description="Thioredoxin" evidence="7">
    <location>
        <begin position="1"/>
        <end position="89"/>
    </location>
</feature>
<evidence type="ECO:0000256" key="2">
    <source>
        <dbReference type="ARBA" id="ARBA00022982"/>
    </source>
</evidence>
<dbReference type="PROSITE" id="PS00194">
    <property type="entry name" value="THIOREDOXIN_1"/>
    <property type="match status" value="1"/>
</dbReference>
<dbReference type="Pfam" id="PF00085">
    <property type="entry name" value="Thioredoxin"/>
    <property type="match status" value="1"/>
</dbReference>